<organism evidence="15 16">
    <name type="scientific">Aspergillus uvarum CBS 121591</name>
    <dbReference type="NCBI Taxonomy" id="1448315"/>
    <lineage>
        <taxon>Eukaryota</taxon>
        <taxon>Fungi</taxon>
        <taxon>Dikarya</taxon>
        <taxon>Ascomycota</taxon>
        <taxon>Pezizomycotina</taxon>
        <taxon>Eurotiomycetes</taxon>
        <taxon>Eurotiomycetidae</taxon>
        <taxon>Eurotiales</taxon>
        <taxon>Aspergillaceae</taxon>
        <taxon>Aspergillus</taxon>
        <taxon>Aspergillus subgen. Circumdati</taxon>
    </lineage>
</organism>
<evidence type="ECO:0000256" key="7">
    <source>
        <dbReference type="ARBA" id="ARBA00022792"/>
    </source>
</evidence>
<dbReference type="AlphaFoldDB" id="A0A319CT06"/>
<dbReference type="EMBL" id="KZ821678">
    <property type="protein sequence ID" value="PYH85907.1"/>
    <property type="molecule type" value="Genomic_DNA"/>
</dbReference>
<dbReference type="GeneID" id="37136963"/>
<evidence type="ECO:0000256" key="14">
    <source>
        <dbReference type="SAM" id="Phobius"/>
    </source>
</evidence>
<dbReference type="SUPFAM" id="SSF103506">
    <property type="entry name" value="Mitochondrial carrier"/>
    <property type="match status" value="1"/>
</dbReference>
<keyword evidence="6" id="KW-0677">Repeat</keyword>
<evidence type="ECO:0000313" key="16">
    <source>
        <dbReference type="Proteomes" id="UP000248340"/>
    </source>
</evidence>
<dbReference type="PRINTS" id="PR00926">
    <property type="entry name" value="MITOCARRIER"/>
</dbReference>
<keyword evidence="16" id="KW-1185">Reference proteome</keyword>
<sequence length="398" mass="43242">MEQVAQSRPARGPATSDAKERLAVGTTQATAVDDASSPHQVQNGRRATKEVNKRSVDYIVRSGVAGGLAGCAAKTVVAPLDRVKILFQASNPQFAKYTGSWFGLVAAIRDIKHREGLQGLFKGHSATLLRIFPYAAIKFLAYEQYRALMIPSPDKETPLRRLVSGSMAGITSVFFTYPLELIRVRLAFETKRTARSSFTDIFRQIYHERVTPPSTSSGVSATQGPITTTAETVSAAVTKAVPHSGLANFYRGFAPTLLGMLPYAGMSFLTHDTVGDWLRSPSLAPYTTIPQSESTAQSQKGSRRLQLTAAAELTSGALAGLVSQTSSYPLEVIRRRMQVGGVVGDGHRLGIVETARTIMLERGFRGFWVGLTIGYMKIVPMTATGFFVYERLKWSLGI</sequence>
<evidence type="ECO:0000256" key="2">
    <source>
        <dbReference type="ARBA" id="ARBA00004448"/>
    </source>
</evidence>
<accession>A0A319CT06</accession>
<evidence type="ECO:0000256" key="8">
    <source>
        <dbReference type="ARBA" id="ARBA00022989"/>
    </source>
</evidence>
<feature type="region of interest" description="Disordered" evidence="13">
    <location>
        <begin position="1"/>
        <end position="22"/>
    </location>
</feature>
<feature type="repeat" description="Solcar" evidence="11">
    <location>
        <begin position="57"/>
        <end position="148"/>
    </location>
</feature>
<keyword evidence="5 11" id="KW-0812">Transmembrane</keyword>
<evidence type="ECO:0000256" key="3">
    <source>
        <dbReference type="ARBA" id="ARBA00021935"/>
    </source>
</evidence>
<proteinExistence type="inferred from homology"/>
<reference evidence="15 16" key="1">
    <citation type="submission" date="2016-12" db="EMBL/GenBank/DDBJ databases">
        <title>The genomes of Aspergillus section Nigri reveals drivers in fungal speciation.</title>
        <authorList>
            <consortium name="DOE Joint Genome Institute"/>
            <person name="Vesth T.C."/>
            <person name="Nybo J."/>
            <person name="Theobald S."/>
            <person name="Brandl J."/>
            <person name="Frisvad J.C."/>
            <person name="Nielsen K.F."/>
            <person name="Lyhne E.K."/>
            <person name="Kogle M.E."/>
            <person name="Kuo A."/>
            <person name="Riley R."/>
            <person name="Clum A."/>
            <person name="Nolan M."/>
            <person name="Lipzen A."/>
            <person name="Salamov A."/>
            <person name="Henrissat B."/>
            <person name="Wiebenga A."/>
            <person name="De Vries R.P."/>
            <person name="Grigoriev I.V."/>
            <person name="Mortensen U.H."/>
            <person name="Andersen M.R."/>
            <person name="Baker S.E."/>
        </authorList>
    </citation>
    <scope>NUCLEOTIDE SEQUENCE [LARGE SCALE GENOMIC DNA]</scope>
    <source>
        <strain evidence="15 16">CBS 121591</strain>
    </source>
</reference>
<feature type="repeat" description="Solcar" evidence="11">
    <location>
        <begin position="156"/>
        <end position="277"/>
    </location>
</feature>
<dbReference type="OrthoDB" id="270584at2759"/>
<evidence type="ECO:0000256" key="10">
    <source>
        <dbReference type="ARBA" id="ARBA00023136"/>
    </source>
</evidence>
<evidence type="ECO:0000256" key="11">
    <source>
        <dbReference type="PROSITE-ProRule" id="PRU00282"/>
    </source>
</evidence>
<evidence type="ECO:0000256" key="5">
    <source>
        <dbReference type="ARBA" id="ARBA00022692"/>
    </source>
</evidence>
<gene>
    <name evidence="15" type="ORF">BO82DRAFT_350697</name>
</gene>
<evidence type="ECO:0000256" key="6">
    <source>
        <dbReference type="ARBA" id="ARBA00022737"/>
    </source>
</evidence>
<dbReference type="PANTHER" id="PTHR24089">
    <property type="entry name" value="SOLUTE CARRIER FAMILY 25"/>
    <property type="match status" value="1"/>
</dbReference>
<protein>
    <recommendedName>
        <fullName evidence="3">Mitochondrial thiamine pyrophosphate carrier 1</fullName>
    </recommendedName>
</protein>
<dbReference type="InterPro" id="IPR018108">
    <property type="entry name" value="MCP_transmembrane"/>
</dbReference>
<dbReference type="Proteomes" id="UP000248340">
    <property type="component" value="Unassembled WGS sequence"/>
</dbReference>
<dbReference type="GO" id="GO:0005743">
    <property type="term" value="C:mitochondrial inner membrane"/>
    <property type="evidence" value="ECO:0007669"/>
    <property type="project" value="UniProtKB-SubCell"/>
</dbReference>
<evidence type="ECO:0000256" key="13">
    <source>
        <dbReference type="SAM" id="MobiDB-lite"/>
    </source>
</evidence>
<evidence type="ECO:0000256" key="4">
    <source>
        <dbReference type="ARBA" id="ARBA00022448"/>
    </source>
</evidence>
<dbReference type="STRING" id="1448315.A0A319CT06"/>
<evidence type="ECO:0000256" key="9">
    <source>
        <dbReference type="ARBA" id="ARBA00023128"/>
    </source>
</evidence>
<keyword evidence="7" id="KW-0999">Mitochondrion inner membrane</keyword>
<comment type="function">
    <text evidence="1">Mitochondrial transporter that mediates uptake of thiamine pyrophosphate (ThPP) into mitochondria.</text>
</comment>
<dbReference type="PROSITE" id="PS50920">
    <property type="entry name" value="SOLCAR"/>
    <property type="match status" value="3"/>
</dbReference>
<dbReference type="InterPro" id="IPR023395">
    <property type="entry name" value="MCP_dom_sf"/>
</dbReference>
<keyword evidence="8 14" id="KW-1133">Transmembrane helix</keyword>
<dbReference type="RefSeq" id="XP_025496107.1">
    <property type="nucleotide sequence ID" value="XM_025634222.1"/>
</dbReference>
<feature type="repeat" description="Solcar" evidence="11">
    <location>
        <begin position="307"/>
        <end position="395"/>
    </location>
</feature>
<dbReference type="VEuPathDB" id="FungiDB:BO82DRAFT_350697"/>
<evidence type="ECO:0000313" key="15">
    <source>
        <dbReference type="EMBL" id="PYH85907.1"/>
    </source>
</evidence>
<dbReference type="Gene3D" id="1.50.40.10">
    <property type="entry name" value="Mitochondrial carrier domain"/>
    <property type="match status" value="1"/>
</dbReference>
<dbReference type="InterPro" id="IPR002067">
    <property type="entry name" value="MCP"/>
</dbReference>
<feature type="transmembrane region" description="Helical" evidence="14">
    <location>
        <begin position="367"/>
        <end position="389"/>
    </location>
</feature>
<comment type="subcellular location">
    <subcellularLocation>
        <location evidence="2">Mitochondrion inner membrane</location>
        <topology evidence="2">Multi-pass membrane protein</topology>
    </subcellularLocation>
</comment>
<evidence type="ECO:0000256" key="1">
    <source>
        <dbReference type="ARBA" id="ARBA00002238"/>
    </source>
</evidence>
<dbReference type="Pfam" id="PF00153">
    <property type="entry name" value="Mito_carr"/>
    <property type="match status" value="4"/>
</dbReference>
<evidence type="ECO:0000256" key="12">
    <source>
        <dbReference type="RuleBase" id="RU000488"/>
    </source>
</evidence>
<comment type="similarity">
    <text evidence="12">Belongs to the mitochondrial carrier (TC 2.A.29) family.</text>
</comment>
<keyword evidence="10 11" id="KW-0472">Membrane</keyword>
<keyword evidence="9" id="KW-0496">Mitochondrion</keyword>
<name>A0A319CT06_9EURO</name>
<dbReference type="GO" id="GO:0055085">
    <property type="term" value="P:transmembrane transport"/>
    <property type="evidence" value="ECO:0007669"/>
    <property type="project" value="InterPro"/>
</dbReference>
<keyword evidence="4 12" id="KW-0813">Transport</keyword>